<dbReference type="PROSITE" id="PS00150">
    <property type="entry name" value="ACYLPHOSPHATASE_1"/>
    <property type="match status" value="1"/>
</dbReference>
<dbReference type="PANTHER" id="PTHR47268">
    <property type="entry name" value="ACYLPHOSPHATASE"/>
    <property type="match status" value="1"/>
</dbReference>
<evidence type="ECO:0000256" key="6">
    <source>
        <dbReference type="RuleBase" id="RU004168"/>
    </source>
</evidence>
<reference evidence="8" key="1">
    <citation type="journal article" date="2021" name="PeerJ">
        <title>Extensive microbial diversity within the chicken gut microbiome revealed by metagenomics and culture.</title>
        <authorList>
            <person name="Gilroy R."/>
            <person name="Ravi A."/>
            <person name="Getino M."/>
            <person name="Pursley I."/>
            <person name="Horton D.L."/>
            <person name="Alikhan N.F."/>
            <person name="Baker D."/>
            <person name="Gharbi K."/>
            <person name="Hall N."/>
            <person name="Watson M."/>
            <person name="Adriaenssens E.M."/>
            <person name="Foster-Nyarko E."/>
            <person name="Jarju S."/>
            <person name="Secka A."/>
            <person name="Antonio M."/>
            <person name="Oren A."/>
            <person name="Chaudhuri R.R."/>
            <person name="La Ragione R."/>
            <person name="Hildebrand F."/>
            <person name="Pallen M.J."/>
        </authorList>
    </citation>
    <scope>NUCLEOTIDE SEQUENCE</scope>
    <source>
        <strain evidence="8">CHK130-7132</strain>
    </source>
</reference>
<keyword evidence="5" id="KW-0378">Hydrolase</keyword>
<accession>A0A9D2PZS4</accession>
<dbReference type="GO" id="GO:0003998">
    <property type="term" value="F:acylphosphatase activity"/>
    <property type="evidence" value="ECO:0007669"/>
    <property type="project" value="UniProtKB-EC"/>
</dbReference>
<dbReference type="Gene3D" id="3.30.70.100">
    <property type="match status" value="1"/>
</dbReference>
<comment type="similarity">
    <text evidence="1 6">Belongs to the acylphosphatase family.</text>
</comment>
<dbReference type="AlphaFoldDB" id="A0A9D2PZS4"/>
<comment type="caution">
    <text evidence="8">The sequence shown here is derived from an EMBL/GenBank/DDBJ whole genome shotgun (WGS) entry which is preliminary data.</text>
</comment>
<evidence type="ECO:0000256" key="3">
    <source>
        <dbReference type="ARBA" id="ARBA00015991"/>
    </source>
</evidence>
<dbReference type="Pfam" id="PF00708">
    <property type="entry name" value="Acylphosphatase"/>
    <property type="match status" value="1"/>
</dbReference>
<feature type="active site" evidence="5">
    <location>
        <position position="56"/>
    </location>
</feature>
<feature type="active site" evidence="5">
    <location>
        <position position="38"/>
    </location>
</feature>
<gene>
    <name evidence="8" type="ORF">H9932_06250</name>
</gene>
<dbReference type="EMBL" id="DWWC01000114">
    <property type="protein sequence ID" value="HJC69263.1"/>
    <property type="molecule type" value="Genomic_DNA"/>
</dbReference>
<evidence type="ECO:0000313" key="9">
    <source>
        <dbReference type="Proteomes" id="UP000823854"/>
    </source>
</evidence>
<evidence type="ECO:0000313" key="8">
    <source>
        <dbReference type="EMBL" id="HJC69263.1"/>
    </source>
</evidence>
<organism evidence="8 9">
    <name type="scientific">Candidatus Brachybacterium intestinipullorum</name>
    <dbReference type="NCBI Taxonomy" id="2838512"/>
    <lineage>
        <taxon>Bacteria</taxon>
        <taxon>Bacillati</taxon>
        <taxon>Actinomycetota</taxon>
        <taxon>Actinomycetes</taxon>
        <taxon>Micrococcales</taxon>
        <taxon>Dermabacteraceae</taxon>
        <taxon>Brachybacterium</taxon>
    </lineage>
</organism>
<evidence type="ECO:0000256" key="2">
    <source>
        <dbReference type="ARBA" id="ARBA00012150"/>
    </source>
</evidence>
<dbReference type="EC" id="3.6.1.7" evidence="2 5"/>
<evidence type="ECO:0000256" key="5">
    <source>
        <dbReference type="PROSITE-ProRule" id="PRU00520"/>
    </source>
</evidence>
<name>A0A9D2PZS4_9MICO</name>
<sequence length="109" mass="11783">MSEPEQDRDHGADAGVDGAERIRRIVRVHGSVQGVGFRMDAAREAERLGAAGTVRNLWDGTVEADVEGSPEVVEAMLDHLRQGPPGARVDGIDVRREAPRGAREFRISG</sequence>
<dbReference type="InterPro" id="IPR020456">
    <property type="entry name" value="Acylphosphatase"/>
</dbReference>
<dbReference type="PROSITE" id="PS51160">
    <property type="entry name" value="ACYLPHOSPHATASE_3"/>
    <property type="match status" value="1"/>
</dbReference>
<dbReference type="InterPro" id="IPR001792">
    <property type="entry name" value="Acylphosphatase-like_dom"/>
</dbReference>
<reference evidence="8" key="2">
    <citation type="submission" date="2021-04" db="EMBL/GenBank/DDBJ databases">
        <authorList>
            <person name="Gilroy R."/>
        </authorList>
    </citation>
    <scope>NUCLEOTIDE SEQUENCE</scope>
    <source>
        <strain evidence="8">CHK130-7132</strain>
    </source>
</reference>
<dbReference type="InterPro" id="IPR036046">
    <property type="entry name" value="Acylphosphatase-like_dom_sf"/>
</dbReference>
<evidence type="ECO:0000259" key="7">
    <source>
        <dbReference type="PROSITE" id="PS51160"/>
    </source>
</evidence>
<proteinExistence type="inferred from homology"/>
<dbReference type="InterPro" id="IPR017968">
    <property type="entry name" value="Acylphosphatase_CS"/>
</dbReference>
<dbReference type="Proteomes" id="UP000823854">
    <property type="component" value="Unassembled WGS sequence"/>
</dbReference>
<evidence type="ECO:0000256" key="4">
    <source>
        <dbReference type="ARBA" id="ARBA00047645"/>
    </source>
</evidence>
<feature type="domain" description="Acylphosphatase-like" evidence="7">
    <location>
        <begin position="23"/>
        <end position="109"/>
    </location>
</feature>
<comment type="catalytic activity">
    <reaction evidence="4 5">
        <text>an acyl phosphate + H2O = a carboxylate + phosphate + H(+)</text>
        <dbReference type="Rhea" id="RHEA:14965"/>
        <dbReference type="ChEBI" id="CHEBI:15377"/>
        <dbReference type="ChEBI" id="CHEBI:15378"/>
        <dbReference type="ChEBI" id="CHEBI:29067"/>
        <dbReference type="ChEBI" id="CHEBI:43474"/>
        <dbReference type="ChEBI" id="CHEBI:59918"/>
        <dbReference type="EC" id="3.6.1.7"/>
    </reaction>
</comment>
<dbReference type="PANTHER" id="PTHR47268:SF4">
    <property type="entry name" value="ACYLPHOSPHATASE"/>
    <property type="match status" value="1"/>
</dbReference>
<dbReference type="SUPFAM" id="SSF54975">
    <property type="entry name" value="Acylphosphatase/BLUF domain-like"/>
    <property type="match status" value="1"/>
</dbReference>
<protein>
    <recommendedName>
        <fullName evidence="3 5">acylphosphatase</fullName>
        <ecNumber evidence="2 5">3.6.1.7</ecNumber>
    </recommendedName>
</protein>
<evidence type="ECO:0000256" key="1">
    <source>
        <dbReference type="ARBA" id="ARBA00005614"/>
    </source>
</evidence>